<dbReference type="Pfam" id="PF19524">
    <property type="entry name" value="DUF6054"/>
    <property type="match status" value="1"/>
</dbReference>
<evidence type="ECO:0000313" key="2">
    <source>
        <dbReference type="Proteomes" id="UP000824140"/>
    </source>
</evidence>
<comment type="caution">
    <text evidence="1">The sequence shown here is derived from an EMBL/GenBank/DDBJ whole genome shotgun (WGS) entry which is preliminary data.</text>
</comment>
<gene>
    <name evidence="1" type="ORF">IAA84_05145</name>
</gene>
<protein>
    <submittedName>
        <fullName evidence="1">Uncharacterized protein</fullName>
    </submittedName>
</protein>
<reference evidence="1" key="1">
    <citation type="submission" date="2020-10" db="EMBL/GenBank/DDBJ databases">
        <authorList>
            <person name="Gilroy R."/>
        </authorList>
    </citation>
    <scope>NUCLEOTIDE SEQUENCE</scope>
    <source>
        <strain evidence="1">13766</strain>
    </source>
</reference>
<reference evidence="1" key="2">
    <citation type="journal article" date="2021" name="PeerJ">
        <title>Extensive microbial diversity within the chicken gut microbiome revealed by metagenomics and culture.</title>
        <authorList>
            <person name="Gilroy R."/>
            <person name="Ravi A."/>
            <person name="Getino M."/>
            <person name="Pursley I."/>
            <person name="Horton D.L."/>
            <person name="Alikhan N.F."/>
            <person name="Baker D."/>
            <person name="Gharbi K."/>
            <person name="Hall N."/>
            <person name="Watson M."/>
            <person name="Adriaenssens E.M."/>
            <person name="Foster-Nyarko E."/>
            <person name="Jarju S."/>
            <person name="Secka A."/>
            <person name="Antonio M."/>
            <person name="Oren A."/>
            <person name="Chaudhuri R.R."/>
            <person name="La Ragione R."/>
            <person name="Hildebrand F."/>
            <person name="Pallen M.J."/>
        </authorList>
    </citation>
    <scope>NUCLEOTIDE SEQUENCE</scope>
    <source>
        <strain evidence="1">13766</strain>
    </source>
</reference>
<dbReference type="InterPro" id="IPR046117">
    <property type="entry name" value="DUF6054"/>
</dbReference>
<name>A0A9D1FZK8_9FIRM</name>
<evidence type="ECO:0000313" key="1">
    <source>
        <dbReference type="EMBL" id="HIS92386.1"/>
    </source>
</evidence>
<dbReference type="Proteomes" id="UP000824140">
    <property type="component" value="Unassembled WGS sequence"/>
</dbReference>
<sequence>METYEATVSLSPQQAADKIRAHILNSISGECLDEVRRQVADKTLIAMVFEKFYYRAGNRLTLSVLIDDFSGQTLVRSVGGGGGEGIFIRFDWGASANFARSAFDALEGYIENAH</sequence>
<accession>A0A9D1FZK8</accession>
<dbReference type="AlphaFoldDB" id="A0A9D1FZK8"/>
<dbReference type="EMBL" id="DVJN01000100">
    <property type="protein sequence ID" value="HIS92386.1"/>
    <property type="molecule type" value="Genomic_DNA"/>
</dbReference>
<proteinExistence type="predicted"/>
<organism evidence="1 2">
    <name type="scientific">Candidatus Alectryocaccomicrobium excrementavium</name>
    <dbReference type="NCBI Taxonomy" id="2840668"/>
    <lineage>
        <taxon>Bacteria</taxon>
        <taxon>Bacillati</taxon>
        <taxon>Bacillota</taxon>
        <taxon>Clostridia</taxon>
        <taxon>Candidatus Alectryocaccomicrobium</taxon>
    </lineage>
</organism>